<dbReference type="EMBL" id="OCNF01000010">
    <property type="protein sequence ID" value="SOD68678.1"/>
    <property type="molecule type" value="Genomic_DNA"/>
</dbReference>
<dbReference type="InterPro" id="IPR006690">
    <property type="entry name" value="OMPA-like_CS"/>
</dbReference>
<dbReference type="InterPro" id="IPR050330">
    <property type="entry name" value="Bact_OuterMem_StrucFunc"/>
</dbReference>
<dbReference type="InterPro" id="IPR006664">
    <property type="entry name" value="OMP_bac"/>
</dbReference>
<keyword evidence="9" id="KW-1185">Reference proteome</keyword>
<dbReference type="Proteomes" id="UP000219669">
    <property type="component" value="Unassembled WGS sequence"/>
</dbReference>
<sequence>MIKTKLKQWTLMALAAALVSSYGVAGTKVNSDGTADELVWPNPRSTSFNKDRGTFPNMENLKNIRSGMSKDMLYNLIGRPQFSEGFRVREWDYLFHFNTPGQGTEGVTTCQYKILFDNQKFARTFHWKAVDPVNAACPPEIAKPTPEIPPAPQRFTLSADALFAFDKGDEANMNDRGKAELDALAAQLRAFPRLDHIRITGHTDLMGSDHYNMLLSQQRAETVRRYLAERGLPRAIMYAYGAGESQPVKQCVNHGNRTEYIACLQPNRRVEIEVNGIHAGSANGHTGLQFNSDGTMQQR</sequence>
<dbReference type="RefSeq" id="WP_097114390.1">
    <property type="nucleotide sequence ID" value="NZ_CP083931.1"/>
</dbReference>
<name>A0A286ECR8_9NEIS</name>
<dbReference type="CDD" id="cd07185">
    <property type="entry name" value="OmpA_C-like"/>
    <property type="match status" value="1"/>
</dbReference>
<comment type="subcellular location">
    <subcellularLocation>
        <location evidence="1">Cell outer membrane</location>
    </subcellularLocation>
</comment>
<dbReference type="InterPro" id="IPR037873">
    <property type="entry name" value="BamE-like"/>
</dbReference>
<dbReference type="PANTHER" id="PTHR30329:SF21">
    <property type="entry name" value="LIPOPROTEIN YIAD-RELATED"/>
    <property type="match status" value="1"/>
</dbReference>
<dbReference type="PROSITE" id="PS51123">
    <property type="entry name" value="OMPA_2"/>
    <property type="match status" value="1"/>
</dbReference>
<dbReference type="GO" id="GO:0009279">
    <property type="term" value="C:cell outer membrane"/>
    <property type="evidence" value="ECO:0007669"/>
    <property type="project" value="UniProtKB-SubCell"/>
</dbReference>
<gene>
    <name evidence="8" type="ORF">SAMN02746062_01350</name>
</gene>
<evidence type="ECO:0000256" key="4">
    <source>
        <dbReference type="ARBA" id="ARBA00023237"/>
    </source>
</evidence>
<evidence type="ECO:0000256" key="3">
    <source>
        <dbReference type="ARBA" id="ARBA00023136"/>
    </source>
</evidence>
<proteinExistence type="predicted"/>
<dbReference type="Gene3D" id="3.30.1450.10">
    <property type="match status" value="1"/>
</dbReference>
<evidence type="ECO:0000256" key="1">
    <source>
        <dbReference type="ARBA" id="ARBA00004442"/>
    </source>
</evidence>
<feature type="signal peptide" evidence="6">
    <location>
        <begin position="1"/>
        <end position="25"/>
    </location>
</feature>
<keyword evidence="4" id="KW-0998">Cell outer membrane</keyword>
<reference evidence="8 9" key="1">
    <citation type="submission" date="2017-09" db="EMBL/GenBank/DDBJ databases">
        <authorList>
            <person name="Ehlers B."/>
            <person name="Leendertz F.H."/>
        </authorList>
    </citation>
    <scope>NUCLEOTIDE SEQUENCE [LARGE SCALE GENOMIC DNA]</scope>
    <source>
        <strain evidence="8 9">DSM 16848</strain>
    </source>
</reference>
<keyword evidence="2 6" id="KW-0732">Signal</keyword>
<evidence type="ECO:0000256" key="5">
    <source>
        <dbReference type="PROSITE-ProRule" id="PRU00473"/>
    </source>
</evidence>
<feature type="chain" id="PRO_5012312539" evidence="6">
    <location>
        <begin position="26"/>
        <end position="299"/>
    </location>
</feature>
<feature type="domain" description="OmpA-like" evidence="7">
    <location>
        <begin position="150"/>
        <end position="278"/>
    </location>
</feature>
<dbReference type="AlphaFoldDB" id="A0A286ECR8"/>
<dbReference type="InterPro" id="IPR007450">
    <property type="entry name" value="BamE_dom"/>
</dbReference>
<dbReference type="Pfam" id="PF04355">
    <property type="entry name" value="BamE"/>
    <property type="match status" value="1"/>
</dbReference>
<protein>
    <submittedName>
        <fullName evidence="8">Outer membrane protein OmpA</fullName>
    </submittedName>
</protein>
<evidence type="ECO:0000313" key="8">
    <source>
        <dbReference type="EMBL" id="SOD68678.1"/>
    </source>
</evidence>
<keyword evidence="3 5" id="KW-0472">Membrane</keyword>
<evidence type="ECO:0000313" key="9">
    <source>
        <dbReference type="Proteomes" id="UP000219669"/>
    </source>
</evidence>
<evidence type="ECO:0000256" key="6">
    <source>
        <dbReference type="SAM" id="SignalP"/>
    </source>
</evidence>
<evidence type="ECO:0000256" key="2">
    <source>
        <dbReference type="ARBA" id="ARBA00022729"/>
    </source>
</evidence>
<dbReference type="Gene3D" id="3.30.1330.60">
    <property type="entry name" value="OmpA-like domain"/>
    <property type="match status" value="1"/>
</dbReference>
<dbReference type="SUPFAM" id="SSF103088">
    <property type="entry name" value="OmpA-like"/>
    <property type="match status" value="1"/>
</dbReference>
<dbReference type="PRINTS" id="PR01021">
    <property type="entry name" value="OMPADOMAIN"/>
</dbReference>
<dbReference type="PROSITE" id="PS01068">
    <property type="entry name" value="OMPA_1"/>
    <property type="match status" value="1"/>
</dbReference>
<dbReference type="PANTHER" id="PTHR30329">
    <property type="entry name" value="STATOR ELEMENT OF FLAGELLAR MOTOR COMPLEX"/>
    <property type="match status" value="1"/>
</dbReference>
<evidence type="ECO:0000259" key="7">
    <source>
        <dbReference type="PROSITE" id="PS51123"/>
    </source>
</evidence>
<accession>A0A286ECR8</accession>
<dbReference type="Pfam" id="PF00691">
    <property type="entry name" value="OmpA"/>
    <property type="match status" value="1"/>
</dbReference>
<dbReference type="InterPro" id="IPR006665">
    <property type="entry name" value="OmpA-like"/>
</dbReference>
<dbReference type="OrthoDB" id="5360144at2"/>
<dbReference type="InterPro" id="IPR036737">
    <property type="entry name" value="OmpA-like_sf"/>
</dbReference>
<organism evidence="8 9">
    <name type="scientific">Alysiella filiformis DSM 16848</name>
    <dbReference type="NCBI Taxonomy" id="1120981"/>
    <lineage>
        <taxon>Bacteria</taxon>
        <taxon>Pseudomonadati</taxon>
        <taxon>Pseudomonadota</taxon>
        <taxon>Betaproteobacteria</taxon>
        <taxon>Neisseriales</taxon>
        <taxon>Neisseriaceae</taxon>
        <taxon>Alysiella</taxon>
    </lineage>
</organism>